<keyword evidence="22" id="KW-1185">Reference proteome</keyword>
<feature type="transmembrane region" description="Helical" evidence="20">
    <location>
        <begin position="229"/>
        <end position="246"/>
    </location>
</feature>
<accession>A0AAD1XF18</accession>
<keyword evidence="13 20" id="KW-1133">Transmembrane helix</keyword>
<dbReference type="InterPro" id="IPR000715">
    <property type="entry name" value="Glycosyl_transferase_4"/>
</dbReference>
<dbReference type="EMBL" id="CAMPGE010009710">
    <property type="protein sequence ID" value="CAI2368576.1"/>
    <property type="molecule type" value="Genomic_DNA"/>
</dbReference>
<evidence type="ECO:0000256" key="19">
    <source>
        <dbReference type="SAM" id="MobiDB-lite"/>
    </source>
</evidence>
<evidence type="ECO:0000256" key="2">
    <source>
        <dbReference type="ARBA" id="ARBA00004477"/>
    </source>
</evidence>
<evidence type="ECO:0000256" key="4">
    <source>
        <dbReference type="ARBA" id="ARBA00009317"/>
    </source>
</evidence>
<feature type="region of interest" description="Disordered" evidence="19">
    <location>
        <begin position="1"/>
        <end position="47"/>
    </location>
</feature>
<dbReference type="GO" id="GO:0005789">
    <property type="term" value="C:endoplasmic reticulum membrane"/>
    <property type="evidence" value="ECO:0007669"/>
    <property type="project" value="UniProtKB-SubCell"/>
</dbReference>
<feature type="transmembrane region" description="Helical" evidence="20">
    <location>
        <begin position="117"/>
        <end position="134"/>
    </location>
</feature>
<dbReference type="InterPro" id="IPR033895">
    <property type="entry name" value="GPT"/>
</dbReference>
<feature type="transmembrane region" description="Helical" evidence="20">
    <location>
        <begin position="89"/>
        <end position="110"/>
    </location>
</feature>
<evidence type="ECO:0000256" key="17">
    <source>
        <dbReference type="ARBA" id="ARBA00044717"/>
    </source>
</evidence>
<keyword evidence="8" id="KW-0808">Transferase</keyword>
<feature type="compositionally biased region" description="Basic and acidic residues" evidence="19">
    <location>
        <begin position="1"/>
        <end position="14"/>
    </location>
</feature>
<feature type="transmembrane region" description="Helical" evidence="20">
    <location>
        <begin position="267"/>
        <end position="290"/>
    </location>
</feature>
<feature type="transmembrane region" description="Helical" evidence="20">
    <location>
        <begin position="445"/>
        <end position="465"/>
    </location>
</feature>
<comment type="catalytic activity">
    <reaction evidence="18">
        <text>a di-trans,poly-cis-dolichyl phosphate + UDP-N-acetyl-alpha-D-glucosamine = an N-acetyl-alpha-D-glucosaminyl-diphospho-di-trans,poly-cis-dolichol + UMP</text>
        <dbReference type="Rhea" id="RHEA:13289"/>
        <dbReference type="Rhea" id="RHEA-COMP:19498"/>
        <dbReference type="Rhea" id="RHEA-COMP:19507"/>
        <dbReference type="ChEBI" id="CHEBI:57683"/>
        <dbReference type="ChEBI" id="CHEBI:57705"/>
        <dbReference type="ChEBI" id="CHEBI:57865"/>
        <dbReference type="ChEBI" id="CHEBI:58427"/>
        <dbReference type="EC" id="2.7.8.15"/>
    </reaction>
    <physiologicalReaction direction="left-to-right" evidence="18">
        <dbReference type="Rhea" id="RHEA:13290"/>
    </physiologicalReaction>
</comment>
<evidence type="ECO:0000256" key="15">
    <source>
        <dbReference type="ARBA" id="ARBA00029567"/>
    </source>
</evidence>
<keyword evidence="7" id="KW-0328">Glycosyltransferase</keyword>
<dbReference type="CDD" id="cd06855">
    <property type="entry name" value="GT_GPT_euk"/>
    <property type="match status" value="1"/>
</dbReference>
<dbReference type="GO" id="GO:0046872">
    <property type="term" value="F:metal ion binding"/>
    <property type="evidence" value="ECO:0007669"/>
    <property type="project" value="UniProtKB-KW"/>
</dbReference>
<comment type="function">
    <text evidence="17">UDP-N-acetylglucosamine--dolichyl-phosphate N-acetylglucosaminephosphotransferase that operates in the biosynthetic pathway of dolichol-linked oligosaccharides, the glycan precursors employed in protein asparagine (N)-glycosylation. The assembly of dolichol-linked oligosaccharides begins on the cytosolic side of the endoplasmic reticulum membrane and finishes in its lumen. The sequential addition of sugars to dolichol pyrophosphate produces dolichol-linked oligosaccharides containing fourteen sugars, including two GlcNAcs, nine mannoses and three glucoses. Once assembled, the oligosaccharide is transferred from the lipid to nascent proteins by oligosaccharyltransferases. Catalyzes the initial step of dolichol-linked oligosaccharide biosynthesis, transfering GlcNAc-1-P from cytosolic UDP-GlcNAc onto the carrier lipid dolichyl phosphate (P-dolichol), yielding GlcNAc-P-P-dolichol embedded in the cytoplasmic leaflet of the endoplasmic reticulum membrane.</text>
</comment>
<protein>
    <recommendedName>
        <fullName evidence="6">UDP-N-acetylglucosamine--dolichyl-phosphate N-acetylglucosaminephosphotransferase</fullName>
        <ecNumber evidence="5">2.7.8.15</ecNumber>
    </recommendedName>
    <alternativeName>
        <fullName evidence="15">GlcNAc-1-P transferase</fullName>
    </alternativeName>
    <alternativeName>
        <fullName evidence="16">N-acetylglucosamine-1-phosphate transferase</fullName>
    </alternativeName>
</protein>
<dbReference type="Proteomes" id="UP001295684">
    <property type="component" value="Unassembled WGS sequence"/>
</dbReference>
<evidence type="ECO:0000313" key="21">
    <source>
        <dbReference type="EMBL" id="CAI2368576.1"/>
    </source>
</evidence>
<name>A0AAD1XF18_EUPCR</name>
<proteinExistence type="inferred from homology"/>
<evidence type="ECO:0000313" key="22">
    <source>
        <dbReference type="Proteomes" id="UP001295684"/>
    </source>
</evidence>
<reference evidence="21" key="1">
    <citation type="submission" date="2023-07" db="EMBL/GenBank/DDBJ databases">
        <authorList>
            <consortium name="AG Swart"/>
            <person name="Singh M."/>
            <person name="Singh A."/>
            <person name="Seah K."/>
            <person name="Emmerich C."/>
        </authorList>
    </citation>
    <scope>NUCLEOTIDE SEQUENCE</scope>
    <source>
        <strain evidence="21">DP1</strain>
    </source>
</reference>
<comment type="caution">
    <text evidence="21">The sequence shown here is derived from an EMBL/GenBank/DDBJ whole genome shotgun (WGS) entry which is preliminary data.</text>
</comment>
<feature type="transmembrane region" description="Helical" evidence="20">
    <location>
        <begin position="198"/>
        <end position="217"/>
    </location>
</feature>
<dbReference type="PANTHER" id="PTHR10571:SF0">
    <property type="entry name" value="UDP-N-ACETYLGLUCOSAMINE--DOLICHYL-PHOSPHATE N-ACETYLGLUCOSAMINEPHOSPHOTRANSFERASE"/>
    <property type="match status" value="1"/>
</dbReference>
<evidence type="ECO:0000256" key="20">
    <source>
        <dbReference type="SAM" id="Phobius"/>
    </source>
</evidence>
<evidence type="ECO:0000256" key="10">
    <source>
        <dbReference type="ARBA" id="ARBA00022723"/>
    </source>
</evidence>
<evidence type="ECO:0000256" key="9">
    <source>
        <dbReference type="ARBA" id="ARBA00022692"/>
    </source>
</evidence>
<dbReference type="PANTHER" id="PTHR10571">
    <property type="entry name" value="UDP-N-ACETYLGLUCOSAMINE--DOLICHYL-PHOSPHATE N-ACETYLGLUCOSAMINEPHOSPHOTRANSFERASE"/>
    <property type="match status" value="1"/>
</dbReference>
<dbReference type="EC" id="2.7.8.15" evidence="5"/>
<keyword evidence="12" id="KW-0460">Magnesium</keyword>
<feature type="transmembrane region" description="Helical" evidence="20">
    <location>
        <begin position="171"/>
        <end position="191"/>
    </location>
</feature>
<evidence type="ECO:0000256" key="6">
    <source>
        <dbReference type="ARBA" id="ARBA00017659"/>
    </source>
</evidence>
<evidence type="ECO:0000256" key="18">
    <source>
        <dbReference type="ARBA" id="ARBA00045078"/>
    </source>
</evidence>
<keyword evidence="11" id="KW-0256">Endoplasmic reticulum</keyword>
<evidence type="ECO:0000256" key="16">
    <source>
        <dbReference type="ARBA" id="ARBA00033238"/>
    </source>
</evidence>
<keyword evidence="14 20" id="KW-0472">Membrane</keyword>
<evidence type="ECO:0000256" key="13">
    <source>
        <dbReference type="ARBA" id="ARBA00022989"/>
    </source>
</evidence>
<dbReference type="GO" id="GO:0006488">
    <property type="term" value="P:dolichol-linked oligosaccharide biosynthetic process"/>
    <property type="evidence" value="ECO:0007669"/>
    <property type="project" value="InterPro"/>
</dbReference>
<feature type="transmembrane region" description="Helical" evidence="20">
    <location>
        <begin position="352"/>
        <end position="372"/>
    </location>
</feature>
<comment type="pathway">
    <text evidence="3">Protein modification; protein glycosylation.</text>
</comment>
<feature type="transmembrane region" description="Helical" evidence="20">
    <location>
        <begin position="379"/>
        <end position="398"/>
    </location>
</feature>
<gene>
    <name evidence="21" type="ORF">ECRASSUSDP1_LOCUS9870</name>
</gene>
<evidence type="ECO:0000256" key="8">
    <source>
        <dbReference type="ARBA" id="ARBA00022679"/>
    </source>
</evidence>
<evidence type="ECO:0000256" key="3">
    <source>
        <dbReference type="ARBA" id="ARBA00004922"/>
    </source>
</evidence>
<comment type="cofactor">
    <cofactor evidence="1">
        <name>Mg(2+)</name>
        <dbReference type="ChEBI" id="CHEBI:18420"/>
    </cofactor>
</comment>
<dbReference type="AlphaFoldDB" id="A0AAD1XF18"/>
<feature type="compositionally biased region" description="Basic and acidic residues" evidence="19">
    <location>
        <begin position="21"/>
        <end position="47"/>
    </location>
</feature>
<keyword evidence="9 20" id="KW-0812">Transmembrane</keyword>
<dbReference type="GO" id="GO:0016757">
    <property type="term" value="F:glycosyltransferase activity"/>
    <property type="evidence" value="ECO:0007669"/>
    <property type="project" value="UniProtKB-KW"/>
</dbReference>
<keyword evidence="10" id="KW-0479">Metal-binding</keyword>
<feature type="transmembrane region" description="Helical" evidence="20">
    <location>
        <begin position="296"/>
        <end position="314"/>
    </location>
</feature>
<comment type="similarity">
    <text evidence="4">Belongs to the glycosyltransferase 4 family.</text>
</comment>
<organism evidence="21 22">
    <name type="scientific">Euplotes crassus</name>
    <dbReference type="NCBI Taxonomy" id="5936"/>
    <lineage>
        <taxon>Eukaryota</taxon>
        <taxon>Sar</taxon>
        <taxon>Alveolata</taxon>
        <taxon>Ciliophora</taxon>
        <taxon>Intramacronucleata</taxon>
        <taxon>Spirotrichea</taxon>
        <taxon>Hypotrichia</taxon>
        <taxon>Euplotida</taxon>
        <taxon>Euplotidae</taxon>
        <taxon>Moneuplotes</taxon>
    </lineage>
</organism>
<evidence type="ECO:0000256" key="5">
    <source>
        <dbReference type="ARBA" id="ARBA00013225"/>
    </source>
</evidence>
<dbReference type="GO" id="GO:0003975">
    <property type="term" value="F:UDP-N-acetylglucosamine-dolichyl-phosphate N-acetylglucosaminephosphotransferase activity"/>
    <property type="evidence" value="ECO:0007669"/>
    <property type="project" value="UniProtKB-EC"/>
</dbReference>
<evidence type="ECO:0000256" key="7">
    <source>
        <dbReference type="ARBA" id="ARBA00022676"/>
    </source>
</evidence>
<evidence type="ECO:0000256" key="12">
    <source>
        <dbReference type="ARBA" id="ARBA00022842"/>
    </source>
</evidence>
<evidence type="ECO:0000256" key="14">
    <source>
        <dbReference type="ARBA" id="ARBA00023136"/>
    </source>
</evidence>
<evidence type="ECO:0000256" key="1">
    <source>
        <dbReference type="ARBA" id="ARBA00001946"/>
    </source>
</evidence>
<feature type="transmembrane region" description="Helical" evidence="20">
    <location>
        <begin position="326"/>
        <end position="346"/>
    </location>
</feature>
<evidence type="ECO:0000256" key="11">
    <source>
        <dbReference type="ARBA" id="ARBA00022824"/>
    </source>
</evidence>
<comment type="subcellular location">
    <subcellularLocation>
        <location evidence="2">Endoplasmic reticulum membrane</location>
        <topology evidence="2">Multi-pass membrane protein</topology>
    </subcellularLocation>
</comment>
<dbReference type="Pfam" id="PF00953">
    <property type="entry name" value="Glycos_transf_4"/>
    <property type="match status" value="1"/>
</dbReference>
<sequence length="470" mass="54216">MLDSKSDKSDRGSDNENQESNEERIRRERERRRLERITKKTESTKINKPENKIQGMMSRNELTALELHQMYKTDKKKWLDSYRGFPLSISLQSIMASLIVFPFLLGFLIFPFKDIKLWKTIALCIVTSLISYYYCIKLIKDLKGYMIDAKMTGKDLNKTGTIESKPANAEAMGIITCIIFLMNSIIMVSLLDFDKDKLLLFMTGLLCISLMVILGFIDDVVALKWKYKLIFPLIASFALILVYDGKTSVIMPIPTRFIFGEVLELGIFYKIYFVMLTIFCTNSINIHAGVNGLESSQSIVICVFTIVHNIIEISRKETQSIYENHIFSLILMIPFLFTSLALLKYNNFPSKIFVGDTYTSFAGIVFAVCGILGHFSKTLLLFFIPQIINFLLSLPQLFKFIHCPRHRMPKFNKKTYKMECVDNHFTLINATLRVFGPMNEEQVNISQTLFQIACCLFAFFIRYGLAQFFF</sequence>